<evidence type="ECO:0000256" key="4">
    <source>
        <dbReference type="SAM" id="Phobius"/>
    </source>
</evidence>
<proteinExistence type="inferred from homology"/>
<dbReference type="GO" id="GO:0016757">
    <property type="term" value="F:glycosyltransferase activity"/>
    <property type="evidence" value="ECO:0007669"/>
    <property type="project" value="UniProtKB-KW"/>
</dbReference>
<feature type="transmembrane region" description="Helical" evidence="4">
    <location>
        <begin position="6"/>
        <end position="23"/>
    </location>
</feature>
<sequence length="420" mass="48478">MGVLTVVLKGYLLFLVFLLLLYTTRHYIFTLNRAFGKQRFYYQDIMDSDLPSVSVLVPMHNEEKVARFILDRLVVTDYPRDRYEVIPINDHSTDATKEILEEYASKYEFIKPLHRYGDLPRGKQNGLNDALKVAKGDVIIVYDADYLPSRGQIKILANAFKDPEVGAVMGRVVSINAGKNLLTRLLDMERAGGYQVDQQARYNLNLIPQYGGTVGGYRRSLVLRFGGFDPNILAEDTELTFKLYINGYKVAYANIAECYEEAPEDWKVRAKQLRRWSRGHNQVMFKYLIPLWKSRHLNFFQKLDGTLLLMIYMQPFLILLGLLCSLVLFFLGDMEIYTTTLTLLFLFSHNAFGNFAPFFQIGMALVLDGSREKILLLPLMFFSFIFNLIYASLGFVDAVIDLLTKRSVVWQKTERFRENA</sequence>
<comment type="similarity">
    <text evidence="1">Belongs to the glycosyltransferase 2 family.</text>
</comment>
<dbReference type="PANTHER" id="PTHR43630">
    <property type="entry name" value="POLY-BETA-1,6-N-ACETYL-D-GLUCOSAMINE SYNTHASE"/>
    <property type="match status" value="1"/>
</dbReference>
<dbReference type="SUPFAM" id="SSF53448">
    <property type="entry name" value="Nucleotide-diphospho-sugar transferases"/>
    <property type="match status" value="1"/>
</dbReference>
<dbReference type="PANTHER" id="PTHR43630:SF1">
    <property type="entry name" value="POLY-BETA-1,6-N-ACETYL-D-GLUCOSAMINE SYNTHASE"/>
    <property type="match status" value="1"/>
</dbReference>
<dbReference type="CAZy" id="GT2">
    <property type="family name" value="Glycosyltransferase Family 2"/>
</dbReference>
<protein>
    <submittedName>
        <fullName evidence="5">Glycosyltransferase</fullName>
    </submittedName>
</protein>
<dbReference type="Pfam" id="PF13641">
    <property type="entry name" value="Glyco_tranf_2_3"/>
    <property type="match status" value="1"/>
</dbReference>
<evidence type="ECO:0000256" key="1">
    <source>
        <dbReference type="ARBA" id="ARBA00006739"/>
    </source>
</evidence>
<dbReference type="Gene3D" id="3.90.550.10">
    <property type="entry name" value="Spore Coat Polysaccharide Biosynthesis Protein SpsA, Chain A"/>
    <property type="match status" value="1"/>
</dbReference>
<dbReference type="InterPro" id="IPR029044">
    <property type="entry name" value="Nucleotide-diphossugar_trans"/>
</dbReference>
<keyword evidence="2" id="KW-0328">Glycosyltransferase</keyword>
<feature type="transmembrane region" description="Helical" evidence="4">
    <location>
        <begin position="307"/>
        <end position="331"/>
    </location>
</feature>
<evidence type="ECO:0000313" key="6">
    <source>
        <dbReference type="Proteomes" id="UP000002574"/>
    </source>
</evidence>
<keyword evidence="4" id="KW-0812">Transmembrane</keyword>
<dbReference type="EMBL" id="AP011112">
    <property type="protein sequence ID" value="BAI68736.1"/>
    <property type="molecule type" value="Genomic_DNA"/>
</dbReference>
<dbReference type="KEGG" id="hth:HTH_0269"/>
<organism evidence="5 6">
    <name type="scientific">Hydrogenobacter thermophilus (strain DSM 6534 / IAM 12695 / TK-6)</name>
    <dbReference type="NCBI Taxonomy" id="608538"/>
    <lineage>
        <taxon>Bacteria</taxon>
        <taxon>Pseudomonadati</taxon>
        <taxon>Aquificota</taxon>
        <taxon>Aquificia</taxon>
        <taxon>Aquificales</taxon>
        <taxon>Aquificaceae</taxon>
        <taxon>Hydrogenobacter</taxon>
    </lineage>
</organism>
<dbReference type="KEGG" id="hte:Hydth_0266"/>
<keyword evidence="4" id="KW-0472">Membrane</keyword>
<accession>D3DFY4</accession>
<dbReference type="RefSeq" id="WP_012962919.1">
    <property type="nucleotide sequence ID" value="NC_013799.1"/>
</dbReference>
<evidence type="ECO:0000313" key="5">
    <source>
        <dbReference type="EMBL" id="BAI68736.1"/>
    </source>
</evidence>
<dbReference type="OrthoDB" id="9768769at2"/>
<dbReference type="STRING" id="608538.HTH_0269"/>
<dbReference type="eggNOG" id="COG1215">
    <property type="taxonomic scope" value="Bacteria"/>
</dbReference>
<keyword evidence="4" id="KW-1133">Transmembrane helix</keyword>
<feature type="transmembrane region" description="Helical" evidence="4">
    <location>
        <begin position="343"/>
        <end position="367"/>
    </location>
</feature>
<dbReference type="PATRIC" id="fig|608538.5.peg.268"/>
<dbReference type="AlphaFoldDB" id="D3DFY4"/>
<feature type="transmembrane region" description="Helical" evidence="4">
    <location>
        <begin position="374"/>
        <end position="396"/>
    </location>
</feature>
<keyword evidence="3 5" id="KW-0808">Transferase</keyword>
<name>D3DFY4_HYDTT</name>
<reference evidence="5 6" key="1">
    <citation type="journal article" date="2010" name="J. Bacteriol.">
        <title>Complete genome sequence of the thermophilic, obligately chemolithoautotrophic hydrogen-oxidizing bacterium Hydrogenobacter thermophilus TK-6.</title>
        <authorList>
            <person name="Arai H."/>
            <person name="Kanbe H."/>
            <person name="Ishii M."/>
            <person name="Igarashi Y."/>
        </authorList>
    </citation>
    <scope>NUCLEOTIDE SEQUENCE [LARGE SCALE GENOMIC DNA]</scope>
    <source>
        <strain evidence="6">DSM 6534 / IAM 12695 / TK-6 [Tokyo]</strain>
    </source>
</reference>
<keyword evidence="6" id="KW-1185">Reference proteome</keyword>
<evidence type="ECO:0000256" key="2">
    <source>
        <dbReference type="ARBA" id="ARBA00022676"/>
    </source>
</evidence>
<dbReference type="CDD" id="cd06423">
    <property type="entry name" value="CESA_like"/>
    <property type="match status" value="1"/>
</dbReference>
<dbReference type="Proteomes" id="UP000002574">
    <property type="component" value="Chromosome"/>
</dbReference>
<gene>
    <name evidence="5" type="ordered locus">HTH_0269</name>
</gene>
<evidence type="ECO:0000256" key="3">
    <source>
        <dbReference type="ARBA" id="ARBA00022679"/>
    </source>
</evidence>